<evidence type="ECO:0000313" key="2">
    <source>
        <dbReference type="Proteomes" id="UP000031843"/>
    </source>
</evidence>
<dbReference type="AlphaFoldDB" id="A0A0C4YAJ1"/>
<dbReference type="Proteomes" id="UP000031843">
    <property type="component" value="Chromosome secondary"/>
</dbReference>
<dbReference type="KEGG" id="cbw:RR42_s0922"/>
<keyword evidence="2" id="KW-1185">Reference proteome</keyword>
<organism evidence="1 2">
    <name type="scientific">Cupriavidus basilensis</name>
    <dbReference type="NCBI Taxonomy" id="68895"/>
    <lineage>
        <taxon>Bacteria</taxon>
        <taxon>Pseudomonadati</taxon>
        <taxon>Pseudomonadota</taxon>
        <taxon>Betaproteobacteria</taxon>
        <taxon>Burkholderiales</taxon>
        <taxon>Burkholderiaceae</taxon>
        <taxon>Cupriavidus</taxon>
    </lineage>
</organism>
<accession>A0A0C4YAJ1</accession>
<evidence type="ECO:0000313" key="1">
    <source>
        <dbReference type="EMBL" id="AJG22512.1"/>
    </source>
</evidence>
<sequence length="55" mass="6006">MQNGAFLNVASLPDFDGFVVSPNDGARPDGDVFCEFRAANDSGLRCDERRVGNER</sequence>
<dbReference type="EMBL" id="CP010537">
    <property type="protein sequence ID" value="AJG22512.1"/>
    <property type="molecule type" value="Genomic_DNA"/>
</dbReference>
<reference evidence="1 2" key="1">
    <citation type="journal article" date="2015" name="Genome Announc.">
        <title>Complete Genome Sequence of Cupriavidus basilensis 4G11, Isolated from the Oak Ridge Field Research Center Site.</title>
        <authorList>
            <person name="Ray J."/>
            <person name="Waters R.J."/>
            <person name="Skerker J.M."/>
            <person name="Kuehl J.V."/>
            <person name="Price M.N."/>
            <person name="Huang J."/>
            <person name="Chakraborty R."/>
            <person name="Arkin A.P."/>
            <person name="Deutschbauer A."/>
        </authorList>
    </citation>
    <scope>NUCLEOTIDE SEQUENCE [LARGE SCALE GENOMIC DNA]</scope>
    <source>
        <strain evidence="1">4G11</strain>
    </source>
</reference>
<gene>
    <name evidence="1" type="ORF">RR42_s0922</name>
</gene>
<name>A0A0C4YAJ1_9BURK</name>
<protein>
    <submittedName>
        <fullName evidence="1">Uncharacterized protein</fullName>
    </submittedName>
</protein>
<proteinExistence type="predicted"/>